<accession>A0A4U3L1H5</accession>
<dbReference type="Proteomes" id="UP000305848">
    <property type="component" value="Unassembled WGS sequence"/>
</dbReference>
<gene>
    <name evidence="1" type="ORF">FC093_09125</name>
</gene>
<proteinExistence type="predicted"/>
<organism evidence="1 2">
    <name type="scientific">Ilyomonas limi</name>
    <dbReference type="NCBI Taxonomy" id="2575867"/>
    <lineage>
        <taxon>Bacteria</taxon>
        <taxon>Pseudomonadati</taxon>
        <taxon>Bacteroidota</taxon>
        <taxon>Chitinophagia</taxon>
        <taxon>Chitinophagales</taxon>
        <taxon>Chitinophagaceae</taxon>
        <taxon>Ilyomonas</taxon>
    </lineage>
</organism>
<sequence>MKKFGFALCWLILLVACNNKKNIPDVSNIDVPFTTLRFEKDFFAIDTNHIEASLNGLQKKYGSFLNDFLYNILALPPMPDSVVSNVKLFIHDYYPRYQAAEKKFASFREEEKAIKKGLQFVKYYFPQYKVPQQAITFVGPLEGYGNVLTSSGFAIGLQLYMGKDFADYHSEYLSNIYPSYQSRRFEAAYIPVNCMRNVINDIYPPKSGSQTLIEQMVEEGKSMYVLDLFLPETADTLKTGYTASQLQGCFDNEAGIWNFFLQNNMLYITDPLQTRDYVNDGPKTEALGPASPGNIGLFVGWQIVKKWMGEHEKTTPEQLLQTPAKQIFEEAKYKPR</sequence>
<dbReference type="PROSITE" id="PS51257">
    <property type="entry name" value="PROKAR_LIPOPROTEIN"/>
    <property type="match status" value="1"/>
</dbReference>
<evidence type="ECO:0000313" key="1">
    <source>
        <dbReference type="EMBL" id="TKK68848.1"/>
    </source>
</evidence>
<dbReference type="AlphaFoldDB" id="A0A4U3L1H5"/>
<dbReference type="InterPro" id="IPR019853">
    <property type="entry name" value="GldB-like"/>
</dbReference>
<protein>
    <recommendedName>
        <fullName evidence="3">Gliding motility lipoprotein GldB</fullName>
    </recommendedName>
</protein>
<reference evidence="1 2" key="1">
    <citation type="submission" date="2019-05" db="EMBL/GenBank/DDBJ databases">
        <title>Panacibacter sp. strain 17mud1-8 Genome sequencing and assembly.</title>
        <authorList>
            <person name="Chhetri G."/>
        </authorList>
    </citation>
    <scope>NUCLEOTIDE SEQUENCE [LARGE SCALE GENOMIC DNA]</scope>
    <source>
        <strain evidence="1 2">17mud1-8</strain>
    </source>
</reference>
<dbReference type="OrthoDB" id="976022at2"/>
<keyword evidence="2" id="KW-1185">Reference proteome</keyword>
<evidence type="ECO:0000313" key="2">
    <source>
        <dbReference type="Proteomes" id="UP000305848"/>
    </source>
</evidence>
<dbReference type="Pfam" id="PF25594">
    <property type="entry name" value="GldB_lipo"/>
    <property type="match status" value="1"/>
</dbReference>
<dbReference type="EMBL" id="SZQL01000006">
    <property type="protein sequence ID" value="TKK68848.1"/>
    <property type="molecule type" value="Genomic_DNA"/>
</dbReference>
<evidence type="ECO:0008006" key="3">
    <source>
        <dbReference type="Google" id="ProtNLM"/>
    </source>
</evidence>
<comment type="caution">
    <text evidence="1">The sequence shown here is derived from an EMBL/GenBank/DDBJ whole genome shotgun (WGS) entry which is preliminary data.</text>
</comment>
<name>A0A4U3L1H5_9BACT</name>
<dbReference type="RefSeq" id="WP_137261469.1">
    <property type="nucleotide sequence ID" value="NZ_SZQL01000006.1"/>
</dbReference>